<keyword evidence="1" id="KW-0131">Cell cycle</keyword>
<reference evidence="1" key="1">
    <citation type="submission" date="2022-06" db="EMBL/GenBank/DDBJ databases">
        <authorList>
            <person name="Legras J.-L."/>
            <person name="Devillers H."/>
            <person name="Grondin C."/>
        </authorList>
    </citation>
    <scope>NUCLEOTIDE SEQUENCE</scope>
    <source>
        <strain evidence="1">CLIB 1444</strain>
    </source>
</reference>
<sequence>MTGEDKKPLVDASGIRAEEDKTATAILRRKKKDNALIVDDATNDDNSVVTMSSNTMELLQLFRGDTVLVKGKKRKDTVLIVLADDDMEDGVARINRCVRNNLRVRLGDIITIHPCPDIKYANRISVLPIADTVEGITGSLFDVYLKPYFVEAYRPVRKGDLFTVRGGMRQVEFKVVEVDPEEIAIVAQDTIIHCEGEPINREDEENNLNDVGYDDIGGCKKQMAQIRELVELPLRHPQLFKSIGIKPPKGILMYGPPGTGKTIMARAVANETGAFFFLINGPEIMSKMAGESESNLRKAFEEAEKNSPSIIFIDEIDSIAPKRDKTNGEVERRVVSQLLTLMDGMKARSNIVVIAATNRPNSIDPALRRFGRFDREVDIGVPDAAGRLEILKIHTKNMKLADDVDLEAIASETHGFVGADVASLCSEAAMQQIREKMDLIDLEEETIDAEILDSLGVTMDNFRFALGNSNPSALRETVVENVNVTWDDIGGLDGIKAELKETVEYPVLHPEQYQKFGLSPSKGVLFFGPPGTGKTLLAKAVATEVSANFISVKGPELLSMWYGESESNIRDIFDKARAAAPTVVFLDELDSIAKSRGGSNGDAGGASDRVVNQLLTEMDGMNAKKNVFVIGATNRPDQIDPALLRPGRLDQLIYVPLPDELARLSILEAQLRNTPLEPGLKLTEIAKITNGFSGADLSYIVQRSAKFAIKDSIEAQVKANKLKEANKTSEDVEMKKEGDAEEEEEEDPVPYITRAHFEEAMKTAKRSVSDAELRRYEAYAQQILASRGQFTNFRFSEGGENTEASTGTATEAGAQFGSNNAEEDDDLYS</sequence>
<dbReference type="EMBL" id="CALSDN010000003">
    <property type="protein sequence ID" value="CAH6720307.1"/>
    <property type="molecule type" value="Genomic_DNA"/>
</dbReference>
<dbReference type="Proteomes" id="UP001152531">
    <property type="component" value="Unassembled WGS sequence"/>
</dbReference>
<proteinExistence type="predicted"/>
<keyword evidence="1" id="KW-0132">Cell division</keyword>
<evidence type="ECO:0000313" key="1">
    <source>
        <dbReference type="EMBL" id="CAH6720307.1"/>
    </source>
</evidence>
<protein>
    <submittedName>
        <fullName evidence="1">Cell division control protein 48</fullName>
    </submittedName>
</protein>
<gene>
    <name evidence="1" type="primary">CDC48</name>
    <name evidence="1" type="ORF">CLIB1444_03S09010</name>
</gene>
<evidence type="ECO:0000313" key="2">
    <source>
        <dbReference type="Proteomes" id="UP001152531"/>
    </source>
</evidence>
<comment type="caution">
    <text evidence="1">The sequence shown here is derived from an EMBL/GenBank/DDBJ whole genome shotgun (WGS) entry which is preliminary data.</text>
</comment>
<accession>A0ACA9Y7B4</accession>
<organism evidence="1 2">
    <name type="scientific">[Candida] jaroonii</name>
    <dbReference type="NCBI Taxonomy" id="467808"/>
    <lineage>
        <taxon>Eukaryota</taxon>
        <taxon>Fungi</taxon>
        <taxon>Dikarya</taxon>
        <taxon>Ascomycota</taxon>
        <taxon>Saccharomycotina</taxon>
        <taxon>Pichiomycetes</taxon>
        <taxon>Debaryomycetaceae</taxon>
        <taxon>Yamadazyma</taxon>
    </lineage>
</organism>
<keyword evidence="2" id="KW-1185">Reference proteome</keyword>
<name>A0ACA9Y7B4_9ASCO</name>